<sequence length="923" mass="104284">MGNVMDAEEASESDSRPTTLVITDNGPKKPGPSQRQGEDSLLNGLPLYLVHGDRGVIQPLNVPARNQIVHENPALVKKALATAFQRQADKKGCYEAADCVVRWKQSGIPFHIEFEISASNNTCQHLASVRNIKAKDPDQYAKNLVPLAKVFLSKQPGSHPPHLPFTWPQILGDTQSNRKVEDKRVNETIQHARLISDRHNSLTDIDINTAEAIARMVNAGKIFAGLLVYLTGPRPRTDNAVIPTKSPTTEDKGFQPTQRPFPAAPKRRKPLLAADELQGLGPVLKHKRVVSNLENCTDSVIVAEEDSPGGENSVQEDTSVVRKSLPEEHVAPLKSSKEVKVSKKNKQGGKRVRNERTKNEATSTVSAYPTQRPPRKKSAKKSTTTRDSSERKRLGPEKCDLEQVSATRQALAGGSDLEENAPEEWLFSEDSPQEDLGSPESTWEEYGESKGHNSQGGFDIEGIESDDRFSSSDTVASENLIRITDKPIERGGSGVQGLLWAYASNTTQDKTLDDTGIWLWEKPKTHFRTEPLSRTEKCGLSILASVVVSHERTRDNEPEIEFDGEIVHIVPHEQCWEDARSHKSHPDFLIPWKLAEYQANEAAGYQVWRHDRDLLKCRKPDCGATVSDYHHSAVVCLNCGPKSVVRYCSLQHQLEDIEGHWKECGTWKTVLQRLIDHTTAPSKFARMFPAIKQRHGSITAALHRQRLYCALTYGHYTLFDPASSRSETLCWPKHDPKWAEMDRRVERLLNVAFLDGWNHYVLGYLYRLLRELFRSRGGWSNSVERCLKLQFEAEFSDYKVNVNWHDGVAPCQCEWSGRIFPRYDHLPTCWVYATADDGYRPLRRPNCIERTVEDYEERFWILRAWRQQHPTQNNWRLRAAGYGFPDTTPDGECYELGPGWTGWGGNRDNICEDHGDQGSMRSA</sequence>
<feature type="region of interest" description="Disordered" evidence="1">
    <location>
        <begin position="238"/>
        <end position="266"/>
    </location>
</feature>
<feature type="region of interest" description="Disordered" evidence="1">
    <location>
        <begin position="424"/>
        <end position="471"/>
    </location>
</feature>
<feature type="compositionally biased region" description="Acidic residues" evidence="1">
    <location>
        <begin position="1"/>
        <end position="12"/>
    </location>
</feature>
<feature type="compositionally biased region" description="Basic and acidic residues" evidence="1">
    <location>
        <begin position="324"/>
        <end position="341"/>
    </location>
</feature>
<dbReference type="OrthoDB" id="4757558at2759"/>
<evidence type="ECO:0000256" key="1">
    <source>
        <dbReference type="SAM" id="MobiDB-lite"/>
    </source>
</evidence>
<accession>A0A8H3J7S8</accession>
<name>A0A8H3J7S8_9LECA</name>
<protein>
    <submittedName>
        <fullName evidence="2">Uncharacterized protein</fullName>
    </submittedName>
</protein>
<evidence type="ECO:0000313" key="3">
    <source>
        <dbReference type="Proteomes" id="UP000664534"/>
    </source>
</evidence>
<proteinExistence type="predicted"/>
<keyword evidence="3" id="KW-1185">Reference proteome</keyword>
<feature type="region of interest" description="Disordered" evidence="1">
    <location>
        <begin position="303"/>
        <end position="403"/>
    </location>
</feature>
<comment type="caution">
    <text evidence="2">The sequence shown here is derived from an EMBL/GenBank/DDBJ whole genome shotgun (WGS) entry which is preliminary data.</text>
</comment>
<organism evidence="2 3">
    <name type="scientific">Imshaugia aleurites</name>
    <dbReference type="NCBI Taxonomy" id="172621"/>
    <lineage>
        <taxon>Eukaryota</taxon>
        <taxon>Fungi</taxon>
        <taxon>Dikarya</taxon>
        <taxon>Ascomycota</taxon>
        <taxon>Pezizomycotina</taxon>
        <taxon>Lecanoromycetes</taxon>
        <taxon>OSLEUM clade</taxon>
        <taxon>Lecanoromycetidae</taxon>
        <taxon>Lecanorales</taxon>
        <taxon>Lecanorineae</taxon>
        <taxon>Parmeliaceae</taxon>
        <taxon>Imshaugia</taxon>
    </lineage>
</organism>
<reference evidence="2" key="1">
    <citation type="submission" date="2021-03" db="EMBL/GenBank/DDBJ databases">
        <authorList>
            <person name="Tagirdzhanova G."/>
        </authorList>
    </citation>
    <scope>NUCLEOTIDE SEQUENCE</scope>
</reference>
<feature type="compositionally biased region" description="Basic and acidic residues" evidence="1">
    <location>
        <begin position="387"/>
        <end position="401"/>
    </location>
</feature>
<feature type="region of interest" description="Disordered" evidence="1">
    <location>
        <begin position="1"/>
        <end position="38"/>
    </location>
</feature>
<dbReference type="EMBL" id="CAJPDT010000172">
    <property type="protein sequence ID" value="CAF9942195.1"/>
    <property type="molecule type" value="Genomic_DNA"/>
</dbReference>
<evidence type="ECO:0000313" key="2">
    <source>
        <dbReference type="EMBL" id="CAF9942195.1"/>
    </source>
</evidence>
<dbReference type="AlphaFoldDB" id="A0A8H3J7S8"/>
<dbReference type="Proteomes" id="UP000664534">
    <property type="component" value="Unassembled WGS sequence"/>
</dbReference>
<gene>
    <name evidence="2" type="ORF">IMSHALPRED_003406</name>
</gene>
<feature type="compositionally biased region" description="Polar residues" evidence="1">
    <location>
        <begin position="360"/>
        <end position="369"/>
    </location>
</feature>
<feature type="compositionally biased region" description="Basic residues" evidence="1">
    <location>
        <begin position="342"/>
        <end position="351"/>
    </location>
</feature>